<gene>
    <name evidence="8" type="ORF">C8F04DRAFT_1102918</name>
</gene>
<evidence type="ECO:0000256" key="1">
    <source>
        <dbReference type="ARBA" id="ARBA00007992"/>
    </source>
</evidence>
<dbReference type="InterPro" id="IPR002938">
    <property type="entry name" value="FAD-bd"/>
</dbReference>
<dbReference type="PANTHER" id="PTHR13789">
    <property type="entry name" value="MONOOXYGENASE"/>
    <property type="match status" value="1"/>
</dbReference>
<dbReference type="GO" id="GO:0004497">
    <property type="term" value="F:monooxygenase activity"/>
    <property type="evidence" value="ECO:0007669"/>
    <property type="project" value="UniProtKB-KW"/>
</dbReference>
<organism evidence="8 9">
    <name type="scientific">Mycena alexandri</name>
    <dbReference type="NCBI Taxonomy" id="1745969"/>
    <lineage>
        <taxon>Eukaryota</taxon>
        <taxon>Fungi</taxon>
        <taxon>Dikarya</taxon>
        <taxon>Basidiomycota</taxon>
        <taxon>Agaricomycotina</taxon>
        <taxon>Agaricomycetes</taxon>
        <taxon>Agaricomycetidae</taxon>
        <taxon>Agaricales</taxon>
        <taxon>Marasmiineae</taxon>
        <taxon>Mycenaceae</taxon>
        <taxon>Mycena</taxon>
    </lineage>
</organism>
<dbReference type="GO" id="GO:0071949">
    <property type="term" value="F:FAD binding"/>
    <property type="evidence" value="ECO:0007669"/>
    <property type="project" value="InterPro"/>
</dbReference>
<keyword evidence="2" id="KW-0285">Flavoprotein</keyword>
<evidence type="ECO:0000259" key="7">
    <source>
        <dbReference type="Pfam" id="PF01494"/>
    </source>
</evidence>
<name>A0AAD6SUQ2_9AGAR</name>
<dbReference type="EMBL" id="JARJCM010000060">
    <property type="protein sequence ID" value="KAJ7034049.1"/>
    <property type="molecule type" value="Genomic_DNA"/>
</dbReference>
<keyword evidence="9" id="KW-1185">Reference proteome</keyword>
<reference evidence="8" key="1">
    <citation type="submission" date="2023-03" db="EMBL/GenBank/DDBJ databases">
        <title>Massive genome expansion in bonnet fungi (Mycena s.s.) driven by repeated elements and novel gene families across ecological guilds.</title>
        <authorList>
            <consortium name="Lawrence Berkeley National Laboratory"/>
            <person name="Harder C.B."/>
            <person name="Miyauchi S."/>
            <person name="Viragh M."/>
            <person name="Kuo A."/>
            <person name="Thoen E."/>
            <person name="Andreopoulos B."/>
            <person name="Lu D."/>
            <person name="Skrede I."/>
            <person name="Drula E."/>
            <person name="Henrissat B."/>
            <person name="Morin E."/>
            <person name="Kohler A."/>
            <person name="Barry K."/>
            <person name="LaButti K."/>
            <person name="Morin E."/>
            <person name="Salamov A."/>
            <person name="Lipzen A."/>
            <person name="Mereny Z."/>
            <person name="Hegedus B."/>
            <person name="Baldrian P."/>
            <person name="Stursova M."/>
            <person name="Weitz H."/>
            <person name="Taylor A."/>
            <person name="Grigoriev I.V."/>
            <person name="Nagy L.G."/>
            <person name="Martin F."/>
            <person name="Kauserud H."/>
        </authorList>
    </citation>
    <scope>NUCLEOTIDE SEQUENCE</scope>
    <source>
        <strain evidence="8">CBHHK200</strain>
    </source>
</reference>
<evidence type="ECO:0000256" key="2">
    <source>
        <dbReference type="ARBA" id="ARBA00022630"/>
    </source>
</evidence>
<evidence type="ECO:0000256" key="5">
    <source>
        <dbReference type="ARBA" id="ARBA00023033"/>
    </source>
</evidence>
<dbReference type="Proteomes" id="UP001218188">
    <property type="component" value="Unassembled WGS sequence"/>
</dbReference>
<protein>
    <recommendedName>
        <fullName evidence="7">FAD-binding domain-containing protein</fullName>
    </recommendedName>
</protein>
<accession>A0AAD6SUQ2</accession>
<dbReference type="InterPro" id="IPR050493">
    <property type="entry name" value="FAD-dep_Monooxygenase_BioMet"/>
</dbReference>
<dbReference type="InterPro" id="IPR036188">
    <property type="entry name" value="FAD/NAD-bd_sf"/>
</dbReference>
<proteinExistence type="inferred from homology"/>
<dbReference type="AlphaFoldDB" id="A0AAD6SUQ2"/>
<evidence type="ECO:0000256" key="4">
    <source>
        <dbReference type="ARBA" id="ARBA00023002"/>
    </source>
</evidence>
<dbReference type="Gene3D" id="3.50.50.60">
    <property type="entry name" value="FAD/NAD(P)-binding domain"/>
    <property type="match status" value="1"/>
</dbReference>
<keyword evidence="3" id="KW-0274">FAD</keyword>
<keyword evidence="4" id="KW-0560">Oxidoreductase</keyword>
<evidence type="ECO:0000313" key="9">
    <source>
        <dbReference type="Proteomes" id="UP001218188"/>
    </source>
</evidence>
<evidence type="ECO:0000313" key="8">
    <source>
        <dbReference type="EMBL" id="KAJ7034049.1"/>
    </source>
</evidence>
<comment type="similarity">
    <text evidence="1">Belongs to the paxM FAD-dependent monooxygenase family.</text>
</comment>
<keyword evidence="5" id="KW-0503">Monooxygenase</keyword>
<dbReference type="Pfam" id="PF01494">
    <property type="entry name" value="FAD_binding_3"/>
    <property type="match status" value="1"/>
</dbReference>
<feature type="compositionally biased region" description="Acidic residues" evidence="6">
    <location>
        <begin position="238"/>
        <end position="249"/>
    </location>
</feature>
<feature type="domain" description="FAD-binding" evidence="7">
    <location>
        <begin position="68"/>
        <end position="243"/>
    </location>
</feature>
<sequence>MRYGRIHLSKSRITCGLSVVMPSLNIVHTTVLQRSPLNFSRSQDAHLLSQPTMSPAPPADPHRPMRFIVVGGSVAGLCAAYTLRQSGHDVVVLDKRDERVQTRGGIRVPPNMTRLLETLPGMKTLLRDYGTECEGMTFLEGQTSQIIGRMVFLDETMADLGCNFYMVPYDILLKQLLHLCRQIGVQLKFRTEVASVNVAFGQRPSVVTIWGDRIEGDLLIGADGRDSIIRDTLTQQMEDSDDDDNDMDSLSEREHSAGVSEIVGASYSIDTSCFRNSPELQELVDSDEFTVWPGSHVLATGHKCGPELYIVTITRVTGATPTDIDSDWHPNASFPNADPLVAEFEPRVKSLLSLASHCHQTIQRIPVVRKITHAPTSMVLIGDAAHTITIGATHNSSIAVEDGFALGRIFSHLTARDQIPYLLHGYREVRLARSMATEASELGAFIVITFPPGPARDARNEQLGYSLINPDDMPDELLALTWANYLVQFNYDANEAVDEWWLMAKFNMPHRNGNGHTNGHSSQSSEYE</sequence>
<dbReference type="PANTHER" id="PTHR13789:SF147">
    <property type="entry name" value="PUTATIVE (AFU_ORTHOLOGUE AFUA_2G01950)-RELATED"/>
    <property type="match status" value="1"/>
</dbReference>
<feature type="region of interest" description="Disordered" evidence="6">
    <location>
        <begin position="233"/>
        <end position="256"/>
    </location>
</feature>
<evidence type="ECO:0000256" key="6">
    <source>
        <dbReference type="SAM" id="MobiDB-lite"/>
    </source>
</evidence>
<evidence type="ECO:0000256" key="3">
    <source>
        <dbReference type="ARBA" id="ARBA00022827"/>
    </source>
</evidence>
<comment type="caution">
    <text evidence="8">The sequence shown here is derived from an EMBL/GenBank/DDBJ whole genome shotgun (WGS) entry which is preliminary data.</text>
</comment>
<dbReference type="SUPFAM" id="SSF51905">
    <property type="entry name" value="FAD/NAD(P)-binding domain"/>
    <property type="match status" value="1"/>
</dbReference>
<dbReference type="PRINTS" id="PR00420">
    <property type="entry name" value="RNGMNOXGNASE"/>
</dbReference>